<evidence type="ECO:0000256" key="11">
    <source>
        <dbReference type="PIRNR" id="PIRNR017834"/>
    </source>
</evidence>
<evidence type="ECO:0000256" key="3">
    <source>
        <dbReference type="ARBA" id="ARBA00022448"/>
    </source>
</evidence>
<dbReference type="AlphaFoldDB" id="A0A9J6BV80"/>
<keyword evidence="4 11" id="KW-0679">Respiratory chain</keyword>
<dbReference type="PIRSF" id="PIRSF017834">
    <property type="entry name" value="NADH-UbQ_OxRdtase_b14.5b"/>
    <property type="match status" value="1"/>
</dbReference>
<reference evidence="13" key="1">
    <citation type="submission" date="2021-03" db="EMBL/GenBank/DDBJ databases">
        <title>Chromosome level genome of the anhydrobiotic midge Polypedilum vanderplanki.</title>
        <authorList>
            <person name="Yoshida Y."/>
            <person name="Kikawada T."/>
            <person name="Gusev O."/>
        </authorList>
    </citation>
    <scope>NUCLEOTIDE SEQUENCE</scope>
    <source>
        <strain evidence="13">NIAS01</strain>
        <tissue evidence="13">Whole body or cell culture</tissue>
    </source>
</reference>
<evidence type="ECO:0000256" key="5">
    <source>
        <dbReference type="ARBA" id="ARBA00022692"/>
    </source>
</evidence>
<keyword evidence="7 11" id="KW-0249">Electron transport</keyword>
<organism evidence="13 14">
    <name type="scientific">Polypedilum vanderplanki</name>
    <name type="common">Sleeping chironomid midge</name>
    <dbReference type="NCBI Taxonomy" id="319348"/>
    <lineage>
        <taxon>Eukaryota</taxon>
        <taxon>Metazoa</taxon>
        <taxon>Ecdysozoa</taxon>
        <taxon>Arthropoda</taxon>
        <taxon>Hexapoda</taxon>
        <taxon>Insecta</taxon>
        <taxon>Pterygota</taxon>
        <taxon>Neoptera</taxon>
        <taxon>Endopterygota</taxon>
        <taxon>Diptera</taxon>
        <taxon>Nematocera</taxon>
        <taxon>Chironomoidea</taxon>
        <taxon>Chironomidae</taxon>
        <taxon>Chironominae</taxon>
        <taxon>Polypedilum</taxon>
        <taxon>Polypedilum</taxon>
    </lineage>
</organism>
<dbReference type="Proteomes" id="UP001107558">
    <property type="component" value="Chromosome 3"/>
</dbReference>
<evidence type="ECO:0000256" key="7">
    <source>
        <dbReference type="ARBA" id="ARBA00022982"/>
    </source>
</evidence>
<dbReference type="InterPro" id="IPR009423">
    <property type="entry name" value="NDUC2"/>
</dbReference>
<evidence type="ECO:0000256" key="2">
    <source>
        <dbReference type="ARBA" id="ARBA00008674"/>
    </source>
</evidence>
<feature type="transmembrane region" description="Helical" evidence="12">
    <location>
        <begin position="22"/>
        <end position="43"/>
    </location>
</feature>
<dbReference type="PANTHER" id="PTHR13099">
    <property type="entry name" value="NADH-UBIQUINONE OXIDOREDUCTASE SUBUNIT B14.5B"/>
    <property type="match status" value="1"/>
</dbReference>
<evidence type="ECO:0000256" key="9">
    <source>
        <dbReference type="ARBA" id="ARBA00023128"/>
    </source>
</evidence>
<gene>
    <name evidence="13" type="ORF">PVAND_003821</name>
</gene>
<comment type="subcellular location">
    <subcellularLocation>
        <location evidence="1">Mitochondrion inner membrane</location>
        <topology evidence="1">Single-pass membrane protein</topology>
        <orientation evidence="1">Matrix side</orientation>
    </subcellularLocation>
</comment>
<name>A0A9J6BV80_POLVA</name>
<keyword evidence="3 11" id="KW-0813">Transport</keyword>
<dbReference type="Pfam" id="PF06374">
    <property type="entry name" value="NDUF_C2"/>
    <property type="match status" value="1"/>
</dbReference>
<keyword evidence="9 11" id="KW-0496">Mitochondrion</keyword>
<evidence type="ECO:0000256" key="8">
    <source>
        <dbReference type="ARBA" id="ARBA00022989"/>
    </source>
</evidence>
<sequence>MGYALDLLKDNGDIPESFLNKFYNPVLLGVAGFGLFSFVNFMSRKPLLSGIQRHIAASVGGVTFGIWADKKKDEHLSERDAVLRHYVELHPEDFPEPERKKFGEVLLKWVPVR</sequence>
<evidence type="ECO:0000256" key="1">
    <source>
        <dbReference type="ARBA" id="ARBA00004298"/>
    </source>
</evidence>
<dbReference type="GO" id="GO:0006120">
    <property type="term" value="P:mitochondrial electron transport, NADH to ubiquinone"/>
    <property type="evidence" value="ECO:0007669"/>
    <property type="project" value="InterPro"/>
</dbReference>
<comment type="similarity">
    <text evidence="2 11">Belongs to the complex I NDUFC2 subunit family.</text>
</comment>
<evidence type="ECO:0000256" key="10">
    <source>
        <dbReference type="ARBA" id="ARBA00023136"/>
    </source>
</evidence>
<dbReference type="PANTHER" id="PTHR13099:SF0">
    <property type="entry name" value="NADH DEHYDROGENASE [UBIQUINONE] 1 SUBUNIT C2-RELATED"/>
    <property type="match status" value="1"/>
</dbReference>
<dbReference type="GO" id="GO:0005743">
    <property type="term" value="C:mitochondrial inner membrane"/>
    <property type="evidence" value="ECO:0007669"/>
    <property type="project" value="UniProtKB-SubCell"/>
</dbReference>
<evidence type="ECO:0000313" key="13">
    <source>
        <dbReference type="EMBL" id="KAG5673804.1"/>
    </source>
</evidence>
<keyword evidence="6 11" id="KW-0999">Mitochondrion inner membrane</keyword>
<evidence type="ECO:0000256" key="12">
    <source>
        <dbReference type="SAM" id="Phobius"/>
    </source>
</evidence>
<comment type="caution">
    <text evidence="13">The sequence shown here is derived from an EMBL/GenBank/DDBJ whole genome shotgun (WGS) entry which is preliminary data.</text>
</comment>
<accession>A0A9J6BV80</accession>
<keyword evidence="8 12" id="KW-1133">Transmembrane helix</keyword>
<dbReference type="EMBL" id="JADBJN010000003">
    <property type="protein sequence ID" value="KAG5673804.1"/>
    <property type="molecule type" value="Genomic_DNA"/>
</dbReference>
<keyword evidence="14" id="KW-1185">Reference proteome</keyword>
<comment type="function">
    <text evidence="11">Accessory subunit of the mitochondrial membrane respiratory chain NADH dehydrogenase (Complex I), that is believed not to be involved in catalysis. Complex I functions in the transfer of electrons from NADH to the respiratory chain. The immediate electron acceptor for the enzyme is believed to be ubiquinone.</text>
</comment>
<proteinExistence type="inferred from homology"/>
<keyword evidence="5 12" id="KW-0812">Transmembrane</keyword>
<keyword evidence="10 11" id="KW-0472">Membrane</keyword>
<evidence type="ECO:0000313" key="14">
    <source>
        <dbReference type="Proteomes" id="UP001107558"/>
    </source>
</evidence>
<evidence type="ECO:0000256" key="6">
    <source>
        <dbReference type="ARBA" id="ARBA00022792"/>
    </source>
</evidence>
<protein>
    <recommendedName>
        <fullName evidence="11">NADH dehydrogenase [ubiquinone] 1 subunit C2</fullName>
    </recommendedName>
</protein>
<evidence type="ECO:0000256" key="4">
    <source>
        <dbReference type="ARBA" id="ARBA00022660"/>
    </source>
</evidence>
<dbReference type="OrthoDB" id="6329847at2759"/>